<dbReference type="Gene3D" id="1.10.510.10">
    <property type="entry name" value="Transferase(Phosphotransferase) domain 1"/>
    <property type="match status" value="1"/>
</dbReference>
<dbReference type="GO" id="GO:0005739">
    <property type="term" value="C:mitochondrion"/>
    <property type="evidence" value="ECO:0007669"/>
    <property type="project" value="TreeGrafter"/>
</dbReference>
<feature type="region of interest" description="Disordered" evidence="1">
    <location>
        <begin position="1"/>
        <end position="23"/>
    </location>
</feature>
<accession>A0A5N7CFE8</accession>
<dbReference type="Proteomes" id="UP000326877">
    <property type="component" value="Unassembled WGS sequence"/>
</dbReference>
<feature type="compositionally biased region" description="Basic residues" evidence="1">
    <location>
        <begin position="1"/>
        <end position="12"/>
    </location>
</feature>
<dbReference type="AlphaFoldDB" id="A0A5N7CFE8"/>
<evidence type="ECO:0008006" key="3">
    <source>
        <dbReference type="Google" id="ProtNLM"/>
    </source>
</evidence>
<dbReference type="InterPro" id="IPR051035">
    <property type="entry name" value="Mito_inheritance_9"/>
</dbReference>
<sequence length="224" mass="25963">MAWVKSHAKHRMNNYQSKEEQETRGAGLALLPQYMKVASYLVPSPKDEAASTKVPWHLDLHLDNVFVDASTYEITNIDFGSLSEEEQKKIEDSLESKTRHKYYKAQMPKRASGHWVVLSQKRVPIMRQPVWLVIGLWETWDLFFLPQSLIALVAHWEGIFRHDQSLCPLQFTRTDIELHSKEEETSVVCRANSRKFIDVSIGLGQDESEKMLFSKLWPYQVSGN</sequence>
<evidence type="ECO:0000313" key="2">
    <source>
        <dbReference type="EMBL" id="KAE8392906.1"/>
    </source>
</evidence>
<name>A0A5N7CFE8_PETAA</name>
<protein>
    <recommendedName>
        <fullName evidence="3">Aminoglycoside phosphotransferase domain-containing protein</fullName>
    </recommendedName>
</protein>
<organism evidence="2">
    <name type="scientific">Petromyces alliaceus</name>
    <name type="common">Aspergillus alliaceus</name>
    <dbReference type="NCBI Taxonomy" id="209559"/>
    <lineage>
        <taxon>Eukaryota</taxon>
        <taxon>Fungi</taxon>
        <taxon>Dikarya</taxon>
        <taxon>Ascomycota</taxon>
        <taxon>Pezizomycotina</taxon>
        <taxon>Eurotiomycetes</taxon>
        <taxon>Eurotiomycetidae</taxon>
        <taxon>Eurotiales</taxon>
        <taxon>Aspergillaceae</taxon>
        <taxon>Aspergillus</taxon>
        <taxon>Aspergillus subgen. Circumdati</taxon>
    </lineage>
</organism>
<dbReference type="PANTHER" id="PTHR36091:SF1">
    <property type="entry name" value="ALTERED INHERITANCE OF MITOCHONDRIA PROTEIN 9, MITOCHONDRIAL"/>
    <property type="match status" value="1"/>
</dbReference>
<dbReference type="EMBL" id="ML735233">
    <property type="protein sequence ID" value="KAE8392906.1"/>
    <property type="molecule type" value="Genomic_DNA"/>
</dbReference>
<gene>
    <name evidence="2" type="ORF">BDV23DRAFT_170561</name>
</gene>
<proteinExistence type="predicted"/>
<dbReference type="OrthoDB" id="2831558at2759"/>
<dbReference type="PANTHER" id="PTHR36091">
    <property type="entry name" value="ALTERED INHERITANCE OF MITOCHONDRIA PROTEIN 9, MITOCHONDRIAL"/>
    <property type="match status" value="1"/>
</dbReference>
<evidence type="ECO:0000256" key="1">
    <source>
        <dbReference type="SAM" id="MobiDB-lite"/>
    </source>
</evidence>
<reference evidence="2" key="1">
    <citation type="submission" date="2019-04" db="EMBL/GenBank/DDBJ databases">
        <title>Friends and foes A comparative genomics studyof 23 Aspergillus species from section Flavi.</title>
        <authorList>
            <consortium name="DOE Joint Genome Institute"/>
            <person name="Kjaerbolling I."/>
            <person name="Vesth T."/>
            <person name="Frisvad J.C."/>
            <person name="Nybo J.L."/>
            <person name="Theobald S."/>
            <person name="Kildgaard S."/>
            <person name="Isbrandt T."/>
            <person name="Kuo A."/>
            <person name="Sato A."/>
            <person name="Lyhne E.K."/>
            <person name="Kogle M.E."/>
            <person name="Wiebenga A."/>
            <person name="Kun R.S."/>
            <person name="Lubbers R.J."/>
            <person name="Makela M.R."/>
            <person name="Barry K."/>
            <person name="Chovatia M."/>
            <person name="Clum A."/>
            <person name="Daum C."/>
            <person name="Haridas S."/>
            <person name="He G."/>
            <person name="LaButti K."/>
            <person name="Lipzen A."/>
            <person name="Mondo S."/>
            <person name="Riley R."/>
            <person name="Salamov A."/>
            <person name="Simmons B.A."/>
            <person name="Magnuson J.K."/>
            <person name="Henrissat B."/>
            <person name="Mortensen U.H."/>
            <person name="Larsen T.O."/>
            <person name="Devries R.P."/>
            <person name="Grigoriev I.V."/>
            <person name="Machida M."/>
            <person name="Baker S.E."/>
            <person name="Andersen M.R."/>
        </authorList>
    </citation>
    <scope>NUCLEOTIDE SEQUENCE [LARGE SCALE GENOMIC DNA]</scope>
    <source>
        <strain evidence="2">IBT 14317</strain>
    </source>
</reference>